<evidence type="ECO:0000313" key="2">
    <source>
        <dbReference type="Proteomes" id="UP000325433"/>
    </source>
</evidence>
<gene>
    <name evidence="1" type="ORF">BDV41DRAFT_544645</name>
</gene>
<proteinExistence type="predicted"/>
<dbReference type="Proteomes" id="UP000325433">
    <property type="component" value="Unassembled WGS sequence"/>
</dbReference>
<protein>
    <submittedName>
        <fullName evidence="1">Uncharacterized protein</fullName>
    </submittedName>
</protein>
<dbReference type="AlphaFoldDB" id="A0A5N6VQR7"/>
<name>A0A5N6VQR7_9EURO</name>
<evidence type="ECO:0000313" key="1">
    <source>
        <dbReference type="EMBL" id="KAE8310538.1"/>
    </source>
</evidence>
<sequence>MIAFCHMYEIQEAFSKGYPILIVPIIHLFPFSAAHYGPTVGYSPHSPYHLFFQENCHHRL</sequence>
<accession>A0A5N6VQR7</accession>
<organism evidence="1 2">
    <name type="scientific">Aspergillus transmontanensis</name>
    <dbReference type="NCBI Taxonomy" id="1034304"/>
    <lineage>
        <taxon>Eukaryota</taxon>
        <taxon>Fungi</taxon>
        <taxon>Dikarya</taxon>
        <taxon>Ascomycota</taxon>
        <taxon>Pezizomycotina</taxon>
        <taxon>Eurotiomycetes</taxon>
        <taxon>Eurotiomycetidae</taxon>
        <taxon>Eurotiales</taxon>
        <taxon>Aspergillaceae</taxon>
        <taxon>Aspergillus</taxon>
        <taxon>Aspergillus subgen. Circumdati</taxon>
    </lineage>
</organism>
<keyword evidence="2" id="KW-1185">Reference proteome</keyword>
<dbReference type="EMBL" id="ML738352">
    <property type="protein sequence ID" value="KAE8310538.1"/>
    <property type="molecule type" value="Genomic_DNA"/>
</dbReference>
<feature type="non-terminal residue" evidence="1">
    <location>
        <position position="60"/>
    </location>
</feature>
<reference evidence="2" key="1">
    <citation type="submission" date="2019-04" db="EMBL/GenBank/DDBJ databases">
        <title>Friends and foes A comparative genomics studyof 23 Aspergillus species from section Flavi.</title>
        <authorList>
            <consortium name="DOE Joint Genome Institute"/>
            <person name="Kjaerbolling I."/>
            <person name="Vesth T."/>
            <person name="Frisvad J.C."/>
            <person name="Nybo J.L."/>
            <person name="Theobald S."/>
            <person name="Kildgaard S."/>
            <person name="Isbrandt T."/>
            <person name="Kuo A."/>
            <person name="Sato A."/>
            <person name="Lyhne E.K."/>
            <person name="Kogle M.E."/>
            <person name="Wiebenga A."/>
            <person name="Kun R.S."/>
            <person name="Lubbers R.J."/>
            <person name="Makela M.R."/>
            <person name="Barry K."/>
            <person name="Chovatia M."/>
            <person name="Clum A."/>
            <person name="Daum C."/>
            <person name="Haridas S."/>
            <person name="He G."/>
            <person name="LaButti K."/>
            <person name="Lipzen A."/>
            <person name="Mondo S."/>
            <person name="Riley R."/>
            <person name="Salamov A."/>
            <person name="Simmons B.A."/>
            <person name="Magnuson J.K."/>
            <person name="Henrissat B."/>
            <person name="Mortensen U.H."/>
            <person name="Larsen T.O."/>
            <person name="Devries R.P."/>
            <person name="Grigoriev I.V."/>
            <person name="Machida M."/>
            <person name="Baker S.E."/>
            <person name="Andersen M.R."/>
        </authorList>
    </citation>
    <scope>NUCLEOTIDE SEQUENCE [LARGE SCALE GENOMIC DNA]</scope>
    <source>
        <strain evidence="2">CBS 130015</strain>
    </source>
</reference>